<proteinExistence type="inferred from homology"/>
<evidence type="ECO:0000256" key="5">
    <source>
        <dbReference type="ARBA" id="ARBA00038063"/>
    </source>
</evidence>
<dbReference type="Gene3D" id="3.40.50.1470">
    <property type="entry name" value="Peptidyl-tRNA hydrolase"/>
    <property type="match status" value="1"/>
</dbReference>
<dbReference type="GO" id="GO:0004045">
    <property type="term" value="F:peptidyl-tRNA hydrolase activity"/>
    <property type="evidence" value="ECO:0007669"/>
    <property type="project" value="UniProtKB-EC"/>
</dbReference>
<evidence type="ECO:0000256" key="2">
    <source>
        <dbReference type="ARBA" id="ARBA00022555"/>
    </source>
</evidence>
<dbReference type="NCBIfam" id="TIGR00447">
    <property type="entry name" value="pth"/>
    <property type="match status" value="1"/>
</dbReference>
<comment type="caution">
    <text evidence="6">The sequence shown here is derived from an EMBL/GenBank/DDBJ whole genome shotgun (WGS) entry which is preliminary data.</text>
</comment>
<dbReference type="PANTHER" id="PTHR17224">
    <property type="entry name" value="PEPTIDYL-TRNA HYDROLASE"/>
    <property type="match status" value="1"/>
</dbReference>
<sequence>MTISTPQIVIAALGNLPMPLTRHSLGQYVLDALASRLGIRMSSEKNGIIGRGTVTVGDTPVSLILYKSKSFMNVSGPSIAQVYRNSVKSPAAMIVLQDSMSHRTDQLSVKLGGSANGHNGVKSIISAIGGEQGFYRFRLGIGERGSVDAATFVMGKLTHREREFWTEDGLDDVLDEIEKIARKATGP</sequence>
<dbReference type="Pfam" id="PF01195">
    <property type="entry name" value="Pept_tRNA_hydro"/>
    <property type="match status" value="1"/>
</dbReference>
<dbReference type="PANTHER" id="PTHR17224:SF1">
    <property type="entry name" value="PEPTIDYL-TRNA HYDROLASE"/>
    <property type="match status" value="1"/>
</dbReference>
<accession>A0A8H5MB06</accession>
<comment type="similarity">
    <text evidence="5">Belongs to the PTH family.</text>
</comment>
<evidence type="ECO:0000313" key="7">
    <source>
        <dbReference type="Proteomes" id="UP000518752"/>
    </source>
</evidence>
<keyword evidence="3" id="KW-0378">Hydrolase</keyword>
<dbReference type="PROSITE" id="PS01196">
    <property type="entry name" value="PEPT_TRNA_HYDROL_2"/>
    <property type="match status" value="1"/>
</dbReference>
<dbReference type="Proteomes" id="UP000518752">
    <property type="component" value="Unassembled WGS sequence"/>
</dbReference>
<evidence type="ECO:0000256" key="1">
    <source>
        <dbReference type="ARBA" id="ARBA00013260"/>
    </source>
</evidence>
<evidence type="ECO:0000256" key="4">
    <source>
        <dbReference type="ARBA" id="ARBA00022884"/>
    </source>
</evidence>
<evidence type="ECO:0000313" key="6">
    <source>
        <dbReference type="EMBL" id="KAF5387307.1"/>
    </source>
</evidence>
<keyword evidence="4" id="KW-0694">RNA-binding</keyword>
<dbReference type="GO" id="GO:0000049">
    <property type="term" value="F:tRNA binding"/>
    <property type="evidence" value="ECO:0007669"/>
    <property type="project" value="UniProtKB-KW"/>
</dbReference>
<dbReference type="EMBL" id="JAACJN010000033">
    <property type="protein sequence ID" value="KAF5387307.1"/>
    <property type="molecule type" value="Genomic_DNA"/>
</dbReference>
<dbReference type="InterPro" id="IPR001328">
    <property type="entry name" value="Pept_tRNA_hydro"/>
</dbReference>
<keyword evidence="7" id="KW-1185">Reference proteome</keyword>
<name>A0A8H5MB06_9AGAR</name>
<gene>
    <name evidence="6" type="ORF">D9757_005773</name>
</gene>
<dbReference type="EC" id="3.1.1.29" evidence="1"/>
<evidence type="ECO:0000256" key="3">
    <source>
        <dbReference type="ARBA" id="ARBA00022801"/>
    </source>
</evidence>
<dbReference type="InterPro" id="IPR036416">
    <property type="entry name" value="Pept_tRNA_hydro_sf"/>
</dbReference>
<dbReference type="OrthoDB" id="1711136at2759"/>
<organism evidence="6 7">
    <name type="scientific">Collybiopsis confluens</name>
    <dbReference type="NCBI Taxonomy" id="2823264"/>
    <lineage>
        <taxon>Eukaryota</taxon>
        <taxon>Fungi</taxon>
        <taxon>Dikarya</taxon>
        <taxon>Basidiomycota</taxon>
        <taxon>Agaricomycotina</taxon>
        <taxon>Agaricomycetes</taxon>
        <taxon>Agaricomycetidae</taxon>
        <taxon>Agaricales</taxon>
        <taxon>Marasmiineae</taxon>
        <taxon>Omphalotaceae</taxon>
        <taxon>Collybiopsis</taxon>
    </lineage>
</organism>
<dbReference type="SUPFAM" id="SSF53178">
    <property type="entry name" value="Peptidyl-tRNA hydrolase-like"/>
    <property type="match status" value="1"/>
</dbReference>
<keyword evidence="2" id="KW-0820">tRNA-binding</keyword>
<reference evidence="6 7" key="1">
    <citation type="journal article" date="2020" name="ISME J.">
        <title>Uncovering the hidden diversity of litter-decomposition mechanisms in mushroom-forming fungi.</title>
        <authorList>
            <person name="Floudas D."/>
            <person name="Bentzer J."/>
            <person name="Ahren D."/>
            <person name="Johansson T."/>
            <person name="Persson P."/>
            <person name="Tunlid A."/>
        </authorList>
    </citation>
    <scope>NUCLEOTIDE SEQUENCE [LARGE SCALE GENOMIC DNA]</scope>
    <source>
        <strain evidence="6 7">CBS 406.79</strain>
    </source>
</reference>
<dbReference type="InterPro" id="IPR018171">
    <property type="entry name" value="Pept_tRNA_hydro_CS"/>
</dbReference>
<protein>
    <recommendedName>
        <fullName evidence="1">peptidyl-tRNA hydrolase</fullName>
        <ecNumber evidence="1">3.1.1.29</ecNumber>
    </recommendedName>
</protein>
<dbReference type="AlphaFoldDB" id="A0A8H5MB06"/>